<name>A0A7L5DUF7_9BACT</name>
<dbReference type="InterPro" id="IPR002716">
    <property type="entry name" value="PIN_dom"/>
</dbReference>
<protein>
    <submittedName>
        <fullName evidence="2">DNA-binding protein</fullName>
    </submittedName>
</protein>
<dbReference type="AlphaFoldDB" id="A0A7L5DUF7"/>
<dbReference type="Pfam" id="PF10130">
    <property type="entry name" value="PIN_2"/>
    <property type="match status" value="1"/>
</dbReference>
<dbReference type="EMBL" id="CP051677">
    <property type="protein sequence ID" value="QJD79190.1"/>
    <property type="molecule type" value="Genomic_DNA"/>
</dbReference>
<sequence length="145" mass="15982">MNQYVLDANILFSGLLSQKAVYRALFGRHTVYAPDFVLAELNNYRTVLLKKSAVKGTDLKAFTLALFANIVVVPDYIITADSYNQATQLVADIDPKDVAYVALSIELSATLLTRDKPLCEGLVAKGYEKVQLFSDFISQQTNGPT</sequence>
<evidence type="ECO:0000313" key="2">
    <source>
        <dbReference type="EMBL" id="QJD79190.1"/>
    </source>
</evidence>
<keyword evidence="3" id="KW-1185">Reference proteome</keyword>
<dbReference type="InterPro" id="IPR029060">
    <property type="entry name" value="PIN-like_dom_sf"/>
</dbReference>
<dbReference type="GO" id="GO:0003677">
    <property type="term" value="F:DNA binding"/>
    <property type="evidence" value="ECO:0007669"/>
    <property type="project" value="UniProtKB-KW"/>
</dbReference>
<evidence type="ECO:0000259" key="1">
    <source>
        <dbReference type="Pfam" id="PF10130"/>
    </source>
</evidence>
<dbReference type="Proteomes" id="UP000501128">
    <property type="component" value="Chromosome"/>
</dbReference>
<dbReference type="SUPFAM" id="SSF88723">
    <property type="entry name" value="PIN domain-like"/>
    <property type="match status" value="1"/>
</dbReference>
<feature type="domain" description="PIN" evidence="1">
    <location>
        <begin position="5"/>
        <end position="131"/>
    </location>
</feature>
<evidence type="ECO:0000313" key="3">
    <source>
        <dbReference type="Proteomes" id="UP000501128"/>
    </source>
</evidence>
<gene>
    <name evidence="2" type="ORF">HH216_12765</name>
</gene>
<reference evidence="2 3" key="1">
    <citation type="submission" date="2020-04" db="EMBL/GenBank/DDBJ databases">
        <title>Genome sequencing of novel species.</title>
        <authorList>
            <person name="Heo J."/>
            <person name="Kim S.-J."/>
            <person name="Kim J.-S."/>
            <person name="Hong S.-B."/>
            <person name="Kwon S.-W."/>
        </authorList>
    </citation>
    <scope>NUCLEOTIDE SEQUENCE [LARGE SCALE GENOMIC DNA]</scope>
    <source>
        <strain evidence="2 3">CJU-R4</strain>
    </source>
</reference>
<proteinExistence type="predicted"/>
<organism evidence="2 3">
    <name type="scientific">Spirosoma rhododendri</name>
    <dbReference type="NCBI Taxonomy" id="2728024"/>
    <lineage>
        <taxon>Bacteria</taxon>
        <taxon>Pseudomonadati</taxon>
        <taxon>Bacteroidota</taxon>
        <taxon>Cytophagia</taxon>
        <taxon>Cytophagales</taxon>
        <taxon>Cytophagaceae</taxon>
        <taxon>Spirosoma</taxon>
    </lineage>
</organism>
<dbReference type="Gene3D" id="3.40.50.1010">
    <property type="entry name" value="5'-nuclease"/>
    <property type="match status" value="1"/>
</dbReference>
<dbReference type="KEGG" id="srho:HH216_12765"/>
<accession>A0A7L5DUF7</accession>
<dbReference type="RefSeq" id="WP_169551156.1">
    <property type="nucleotide sequence ID" value="NZ_CP051677.1"/>
</dbReference>
<keyword evidence="2" id="KW-0238">DNA-binding</keyword>